<protein>
    <submittedName>
        <fullName evidence="1">DUF3603 family protein</fullName>
    </submittedName>
</protein>
<dbReference type="EMBL" id="DVFV01000105">
    <property type="protein sequence ID" value="HIQ91193.1"/>
    <property type="molecule type" value="Genomic_DNA"/>
</dbReference>
<dbReference type="Proteomes" id="UP000886786">
    <property type="component" value="Unassembled WGS sequence"/>
</dbReference>
<reference evidence="1" key="2">
    <citation type="journal article" date="2021" name="PeerJ">
        <title>Extensive microbial diversity within the chicken gut microbiome revealed by metagenomics and culture.</title>
        <authorList>
            <person name="Gilroy R."/>
            <person name="Ravi A."/>
            <person name="Getino M."/>
            <person name="Pursley I."/>
            <person name="Horton D.L."/>
            <person name="Alikhan N.F."/>
            <person name="Baker D."/>
            <person name="Gharbi K."/>
            <person name="Hall N."/>
            <person name="Watson M."/>
            <person name="Adriaenssens E.M."/>
            <person name="Foster-Nyarko E."/>
            <person name="Jarju S."/>
            <person name="Secka A."/>
            <person name="Antonio M."/>
            <person name="Oren A."/>
            <person name="Chaudhuri R.R."/>
            <person name="La Ragione R."/>
            <person name="Hildebrand F."/>
            <person name="Pallen M.J."/>
        </authorList>
    </citation>
    <scope>NUCLEOTIDE SEQUENCE</scope>
    <source>
        <strain evidence="1">CHK147-3167</strain>
    </source>
</reference>
<dbReference type="InterPro" id="IPR020909">
    <property type="entry name" value="UPF0736"/>
</dbReference>
<comment type="caution">
    <text evidence="1">The sequence shown here is derived from an EMBL/GenBank/DDBJ whole genome shotgun (WGS) entry which is preliminary data.</text>
</comment>
<accession>A0A9D0ZRI2</accession>
<organism evidence="1 2">
    <name type="scientific">Candidatus Coprosoma intestinipullorum</name>
    <dbReference type="NCBI Taxonomy" id="2840752"/>
    <lineage>
        <taxon>Bacteria</taxon>
        <taxon>Bacillati</taxon>
        <taxon>Bacillota</taxon>
        <taxon>Bacillota incertae sedis</taxon>
        <taxon>Candidatus Coprosoma</taxon>
    </lineage>
</organism>
<name>A0A9D0ZRI2_9FIRM</name>
<reference evidence="1" key="1">
    <citation type="submission" date="2020-10" db="EMBL/GenBank/DDBJ databases">
        <authorList>
            <person name="Gilroy R."/>
        </authorList>
    </citation>
    <scope>NUCLEOTIDE SEQUENCE</scope>
    <source>
        <strain evidence="1">CHK147-3167</strain>
    </source>
</reference>
<proteinExistence type="predicted"/>
<sequence>MSYIYDIILNFQKNYYEFYEWNDEDEITHIKKIPIFKTTTIDFQTIKKDTIKFSEKFLETINNKTEKFKKNYQTKIKYCFLLSDGKEVIAIKLNKEGLTTQKSSLLIDESEDILNILKLTKGTILNYKIIQQKTTENFQTRYETEKKQEILKLLENTYKQNDLKKLSYLCLECFGQNETNIDIAFSKLKKEINEPNENFHKIINFFKLIIQK</sequence>
<evidence type="ECO:0000313" key="1">
    <source>
        <dbReference type="EMBL" id="HIQ91193.1"/>
    </source>
</evidence>
<gene>
    <name evidence="1" type="ORF">IAB27_06195</name>
</gene>
<dbReference type="Pfam" id="PF12227">
    <property type="entry name" value="DUF3603"/>
    <property type="match status" value="1"/>
</dbReference>
<evidence type="ECO:0000313" key="2">
    <source>
        <dbReference type="Proteomes" id="UP000886786"/>
    </source>
</evidence>
<dbReference type="AlphaFoldDB" id="A0A9D0ZRI2"/>